<dbReference type="RefSeq" id="WP_013513706.1">
    <property type="nucleotide sequence ID" value="NC_014844.1"/>
</dbReference>
<feature type="signal peptide" evidence="1">
    <location>
        <begin position="1"/>
        <end position="26"/>
    </location>
</feature>
<dbReference type="STRING" id="643562.Daes_0758"/>
<dbReference type="HOGENOM" id="CLU_1515538_0_0_7"/>
<sequence precursor="true">MQRCPALCPGIALSLLLLLAAGQAQAGTLSEEARLVVEAAGGPFTADEFEKFLADLPTIPELTALGAENTEAGGNAILPEEVLDTIRDMGWTEERFFYIYSHAVTVLSLDQMNQAMEQMRAQMAALPEAERQAMEQAMDTMSEALGGSMSAQVQALKDEIDSEVPASEQALILNNVDQLRTALGIPDEL</sequence>
<dbReference type="eggNOG" id="ENOG50309D5">
    <property type="taxonomic scope" value="Bacteria"/>
</dbReference>
<reference evidence="3" key="1">
    <citation type="submission" date="2010-12" db="EMBL/GenBank/DDBJ databases">
        <title>Complete sequence of Desulfovibrio aespoeensis Aspo-2.</title>
        <authorList>
            <consortium name="US DOE Joint Genome Institute"/>
            <person name="Lucas S."/>
            <person name="Copeland A."/>
            <person name="Lapidus A."/>
            <person name="Cheng J.-F."/>
            <person name="Goodwin L."/>
            <person name="Pitluck S."/>
            <person name="Chertkov O."/>
            <person name="Misra M."/>
            <person name="Detter J.C."/>
            <person name="Han C."/>
            <person name="Tapia R."/>
            <person name="Land M."/>
            <person name="Hauser L."/>
            <person name="Kyrpides N."/>
            <person name="Ivanova N."/>
            <person name="Ovchinnikova G."/>
            <person name="Pedersen K."/>
            <person name="Jagevall S."/>
            <person name="Hazen T."/>
            <person name="Woyke T."/>
        </authorList>
    </citation>
    <scope>NUCLEOTIDE SEQUENCE [LARGE SCALE GENOMIC DNA]</scope>
    <source>
        <strain evidence="3">ATCC 700646 / DSM 10631 / Aspo-2</strain>
    </source>
</reference>
<reference evidence="2 3" key="2">
    <citation type="journal article" date="2014" name="Genome Announc.">
        <title>Complete Genome Sequence of the Subsurface, Mesophilic Sulfate-Reducing Bacterium Desulfovibrio aespoeensis Aspo-2.</title>
        <authorList>
            <person name="Pedersen K."/>
            <person name="Bengtsson A."/>
            <person name="Edlund J."/>
            <person name="Rabe L."/>
            <person name="Hazen T."/>
            <person name="Chakraborty R."/>
            <person name="Goodwin L."/>
            <person name="Shapiro N."/>
        </authorList>
    </citation>
    <scope>NUCLEOTIDE SEQUENCE [LARGE SCALE GENOMIC DNA]</scope>
    <source>
        <strain evidence="3">ATCC 700646 / DSM 10631 / Aspo-2</strain>
    </source>
</reference>
<keyword evidence="3" id="KW-1185">Reference proteome</keyword>
<evidence type="ECO:0000313" key="3">
    <source>
        <dbReference type="Proteomes" id="UP000002191"/>
    </source>
</evidence>
<feature type="chain" id="PRO_5003213637" description="DUF4168 domain-containing protein" evidence="1">
    <location>
        <begin position="27"/>
        <end position="189"/>
    </location>
</feature>
<accession>E6VQP8</accession>
<keyword evidence="1" id="KW-0732">Signal</keyword>
<protein>
    <recommendedName>
        <fullName evidence="4">DUF4168 domain-containing protein</fullName>
    </recommendedName>
</protein>
<gene>
    <name evidence="2" type="ordered locus">Daes_0758</name>
</gene>
<dbReference type="AlphaFoldDB" id="E6VQP8"/>
<name>E6VQP8_PSEA9</name>
<evidence type="ECO:0000313" key="2">
    <source>
        <dbReference type="EMBL" id="ADU61775.1"/>
    </source>
</evidence>
<dbReference type="OrthoDB" id="5465215at2"/>
<dbReference type="Proteomes" id="UP000002191">
    <property type="component" value="Chromosome"/>
</dbReference>
<dbReference type="EMBL" id="CP002431">
    <property type="protein sequence ID" value="ADU61775.1"/>
    <property type="molecule type" value="Genomic_DNA"/>
</dbReference>
<proteinExistence type="predicted"/>
<evidence type="ECO:0008006" key="4">
    <source>
        <dbReference type="Google" id="ProtNLM"/>
    </source>
</evidence>
<organism evidence="2 3">
    <name type="scientific">Pseudodesulfovibrio aespoeensis (strain ATCC 700646 / DSM 10631 / Aspo-2)</name>
    <name type="common">Desulfovibrio aespoeensis</name>
    <dbReference type="NCBI Taxonomy" id="643562"/>
    <lineage>
        <taxon>Bacteria</taxon>
        <taxon>Pseudomonadati</taxon>
        <taxon>Thermodesulfobacteriota</taxon>
        <taxon>Desulfovibrionia</taxon>
        <taxon>Desulfovibrionales</taxon>
        <taxon>Desulfovibrionaceae</taxon>
    </lineage>
</organism>
<evidence type="ECO:0000256" key="1">
    <source>
        <dbReference type="SAM" id="SignalP"/>
    </source>
</evidence>
<dbReference type="KEGG" id="das:Daes_0758"/>